<accession>A0ABU9DW52</accession>
<protein>
    <submittedName>
        <fullName evidence="2">Helix-turn-helix transcriptional regulator</fullName>
    </submittedName>
</protein>
<dbReference type="InterPro" id="IPR001387">
    <property type="entry name" value="Cro/C1-type_HTH"/>
</dbReference>
<evidence type="ECO:0000313" key="2">
    <source>
        <dbReference type="EMBL" id="MEK8133121.1"/>
    </source>
</evidence>
<dbReference type="PROSITE" id="PS50943">
    <property type="entry name" value="HTH_CROC1"/>
    <property type="match status" value="1"/>
</dbReference>
<dbReference type="SUPFAM" id="SSF47413">
    <property type="entry name" value="lambda repressor-like DNA-binding domains"/>
    <property type="match status" value="1"/>
</dbReference>
<dbReference type="Proteomes" id="UP001469365">
    <property type="component" value="Unassembled WGS sequence"/>
</dbReference>
<proteinExistence type="predicted"/>
<name>A0ABU9DW52_9BACL</name>
<organism evidence="2 3">
    <name type="scientific">Paenibacillus filicis</name>
    <dbReference type="NCBI Taxonomy" id="669464"/>
    <lineage>
        <taxon>Bacteria</taxon>
        <taxon>Bacillati</taxon>
        <taxon>Bacillota</taxon>
        <taxon>Bacilli</taxon>
        <taxon>Bacillales</taxon>
        <taxon>Paenibacillaceae</taxon>
        <taxon>Paenibacillus</taxon>
    </lineage>
</organism>
<dbReference type="CDD" id="cd00093">
    <property type="entry name" value="HTH_XRE"/>
    <property type="match status" value="1"/>
</dbReference>
<dbReference type="InterPro" id="IPR010982">
    <property type="entry name" value="Lambda_DNA-bd_dom_sf"/>
</dbReference>
<comment type="caution">
    <text evidence="2">The sequence shown here is derived from an EMBL/GenBank/DDBJ whole genome shotgun (WGS) entry which is preliminary data.</text>
</comment>
<feature type="domain" description="HTH cro/C1-type" evidence="1">
    <location>
        <begin position="8"/>
        <end position="61"/>
    </location>
</feature>
<reference evidence="2 3" key="1">
    <citation type="submission" date="2024-04" db="EMBL/GenBank/DDBJ databases">
        <title>draft genome sequnece of Paenibacillus filicis.</title>
        <authorList>
            <person name="Kim D.-U."/>
        </authorList>
    </citation>
    <scope>NUCLEOTIDE SEQUENCE [LARGE SCALE GENOMIC DNA]</scope>
    <source>
        <strain evidence="2 3">KACC14197</strain>
    </source>
</reference>
<sequence>MPQKRELFKKLRKAKGTQAKVAYENRISTIYVRMIENGTCTPGRDLMFQFSRYFETPVENLFADYFESSSIG</sequence>
<dbReference type="Gene3D" id="1.10.260.40">
    <property type="entry name" value="lambda repressor-like DNA-binding domains"/>
    <property type="match status" value="1"/>
</dbReference>
<evidence type="ECO:0000259" key="1">
    <source>
        <dbReference type="PROSITE" id="PS50943"/>
    </source>
</evidence>
<dbReference type="EMBL" id="JBBPCC010000046">
    <property type="protein sequence ID" value="MEK8133121.1"/>
    <property type="molecule type" value="Genomic_DNA"/>
</dbReference>
<evidence type="ECO:0000313" key="3">
    <source>
        <dbReference type="Proteomes" id="UP001469365"/>
    </source>
</evidence>
<dbReference type="RefSeq" id="WP_341420250.1">
    <property type="nucleotide sequence ID" value="NZ_JBBPCC010000046.1"/>
</dbReference>
<keyword evidence="3" id="KW-1185">Reference proteome</keyword>
<gene>
    <name evidence="2" type="ORF">WMW72_35185</name>
</gene>